<feature type="region of interest" description="Disordered" evidence="2">
    <location>
        <begin position="317"/>
        <end position="440"/>
    </location>
</feature>
<feature type="region of interest" description="Disordered" evidence="2">
    <location>
        <begin position="16"/>
        <end position="87"/>
    </location>
</feature>
<evidence type="ECO:0000259" key="3">
    <source>
        <dbReference type="Pfam" id="PF04195"/>
    </source>
</evidence>
<dbReference type="Proteomes" id="UP000595140">
    <property type="component" value="Unassembled WGS sequence"/>
</dbReference>
<reference evidence="4 5" key="1">
    <citation type="submission" date="2018-04" db="EMBL/GenBank/DDBJ databases">
        <authorList>
            <person name="Vogel A."/>
        </authorList>
    </citation>
    <scope>NUCLEOTIDE SEQUENCE [LARGE SCALE GENOMIC DNA]</scope>
</reference>
<gene>
    <name evidence="4" type="ORF">CCAM_LOCUS25017</name>
</gene>
<evidence type="ECO:0000313" key="5">
    <source>
        <dbReference type="Proteomes" id="UP000595140"/>
    </source>
</evidence>
<evidence type="ECO:0000256" key="2">
    <source>
        <dbReference type="SAM" id="MobiDB-lite"/>
    </source>
</evidence>
<feature type="compositionally biased region" description="Low complexity" evidence="2">
    <location>
        <begin position="19"/>
        <end position="40"/>
    </location>
</feature>
<dbReference type="Pfam" id="PF04195">
    <property type="entry name" value="Transposase_28"/>
    <property type="match status" value="1"/>
</dbReference>
<dbReference type="PANTHER" id="PTHR31099">
    <property type="entry name" value="OS06G0165300 PROTEIN"/>
    <property type="match status" value="1"/>
</dbReference>
<feature type="region of interest" description="Disordered" evidence="2">
    <location>
        <begin position="594"/>
        <end position="632"/>
    </location>
</feature>
<keyword evidence="1" id="KW-0175">Coiled coil</keyword>
<feature type="compositionally biased region" description="Polar residues" evidence="2">
    <location>
        <begin position="358"/>
        <end position="375"/>
    </location>
</feature>
<feature type="compositionally biased region" description="Basic residues" evidence="2">
    <location>
        <begin position="411"/>
        <end position="431"/>
    </location>
</feature>
<feature type="coiled-coil region" evidence="1">
    <location>
        <begin position="467"/>
        <end position="536"/>
    </location>
</feature>
<name>A0A484M354_9ASTE</name>
<feature type="compositionally biased region" description="Basic and acidic residues" evidence="2">
    <location>
        <begin position="594"/>
        <end position="609"/>
    </location>
</feature>
<keyword evidence="5" id="KW-1185">Reference proteome</keyword>
<feature type="compositionally biased region" description="Pro residues" evidence="2">
    <location>
        <begin position="42"/>
        <end position="57"/>
    </location>
</feature>
<dbReference type="EMBL" id="OOIL02002581">
    <property type="protein sequence ID" value="VFQ83241.1"/>
    <property type="molecule type" value="Genomic_DNA"/>
</dbReference>
<evidence type="ECO:0000313" key="4">
    <source>
        <dbReference type="EMBL" id="VFQ83241.1"/>
    </source>
</evidence>
<dbReference type="PANTHER" id="PTHR31099:SF28">
    <property type="entry name" value="F5J5.12"/>
    <property type="match status" value="1"/>
</dbReference>
<protein>
    <recommendedName>
        <fullName evidence="3">Transposase (putative) gypsy type domain-containing protein</fullName>
    </recommendedName>
</protein>
<dbReference type="InterPro" id="IPR007321">
    <property type="entry name" value="Transposase_28"/>
</dbReference>
<feature type="domain" description="Transposase (putative) gypsy type" evidence="3">
    <location>
        <begin position="154"/>
        <end position="219"/>
    </location>
</feature>
<dbReference type="AlphaFoldDB" id="A0A484M354"/>
<accession>A0A484M354</accession>
<organism evidence="4 5">
    <name type="scientific">Cuscuta campestris</name>
    <dbReference type="NCBI Taxonomy" id="132261"/>
    <lineage>
        <taxon>Eukaryota</taxon>
        <taxon>Viridiplantae</taxon>
        <taxon>Streptophyta</taxon>
        <taxon>Embryophyta</taxon>
        <taxon>Tracheophyta</taxon>
        <taxon>Spermatophyta</taxon>
        <taxon>Magnoliopsida</taxon>
        <taxon>eudicotyledons</taxon>
        <taxon>Gunneridae</taxon>
        <taxon>Pentapetalae</taxon>
        <taxon>asterids</taxon>
        <taxon>lamiids</taxon>
        <taxon>Solanales</taxon>
        <taxon>Convolvulaceae</taxon>
        <taxon>Cuscuteae</taxon>
        <taxon>Cuscuta</taxon>
        <taxon>Cuscuta subgen. Grammica</taxon>
        <taxon>Cuscuta sect. Cleistogrammica</taxon>
    </lineage>
</organism>
<dbReference type="OrthoDB" id="384458at2759"/>
<proteinExistence type="predicted"/>
<sequence length="632" mass="70777">MRGVFRSKRREGVYWGDISASDARASEESLSSSSSTGSSSPIPQPRSNPNPSIPEPQPLNQMPGDLFAEREEPVNDEPAPYDPEKETRDQWVERLDASGYSPLPTSFVIDIYPHVSKIALNKARRNLPVGYVLEFDENWPNIIEPHREDMIGFHIASLESGIVFPLRPLLVELCHCFGILPGQITPNAHRLLNAFANICTSLHIDPSLHLFLYMFEVRPGKPGCEGFVYFKGRNNRKFISDLPQSNRLWKEKFVFIKFPPSITLLVGLKWSDHLLKHQFTEPPATPDLEESREQLLKGDPNTGQMYHYGGWVWRVQPGDEGSSRAHEAAGRGGPSPGNTAEAGGPSHPDMNFRAYNMPKTTGGSSATGPHTSKTFPVQKETIDVHSEEENPETWGASPTGKEPANSPPNKGKGKKRVKHTATTHPSAKKKRGENTPAEESLEELWVKLTLKLKEMGEIRPVALEQLTEDSSSRLAQLEERLRRSEAHNRELKGLTDRQLNEMADLSAIAEGAKAETLQLKEENLKLMEDLESKEREFPDRAKQWMEDNLVEAARVLTSSEERTVEGFNLLYREEQGKEMITQIGSYGFISGQKRDREATHAALAERDPDFTAESYGLAPIPEDEPAPPFPLE</sequence>
<evidence type="ECO:0000256" key="1">
    <source>
        <dbReference type="SAM" id="Coils"/>
    </source>
</evidence>